<accession>A0A1M5WU97</accession>
<organism evidence="5 6">
    <name type="scientific">Clostridium collagenovorans DSM 3089</name>
    <dbReference type="NCBI Taxonomy" id="1121306"/>
    <lineage>
        <taxon>Bacteria</taxon>
        <taxon>Bacillati</taxon>
        <taxon>Bacillota</taxon>
        <taxon>Clostridia</taxon>
        <taxon>Eubacteriales</taxon>
        <taxon>Clostridiaceae</taxon>
        <taxon>Clostridium</taxon>
    </lineage>
</organism>
<feature type="domain" description="Cell envelope-related transcriptional attenuator" evidence="4">
    <location>
        <begin position="87"/>
        <end position="244"/>
    </location>
</feature>
<feature type="region of interest" description="Disordered" evidence="2">
    <location>
        <begin position="345"/>
        <end position="386"/>
    </location>
</feature>
<evidence type="ECO:0000256" key="1">
    <source>
        <dbReference type="ARBA" id="ARBA00006068"/>
    </source>
</evidence>
<dbReference type="Gene3D" id="3.40.630.190">
    <property type="entry name" value="LCP protein"/>
    <property type="match status" value="1"/>
</dbReference>
<dbReference type="Proteomes" id="UP000184526">
    <property type="component" value="Unassembled WGS sequence"/>
</dbReference>
<evidence type="ECO:0000256" key="2">
    <source>
        <dbReference type="SAM" id="MobiDB-lite"/>
    </source>
</evidence>
<reference evidence="5 6" key="1">
    <citation type="submission" date="2016-11" db="EMBL/GenBank/DDBJ databases">
        <authorList>
            <person name="Jaros S."/>
            <person name="Januszkiewicz K."/>
            <person name="Wedrychowicz H."/>
        </authorList>
    </citation>
    <scope>NUCLEOTIDE SEQUENCE [LARGE SCALE GENOMIC DNA]</scope>
    <source>
        <strain evidence="5 6">DSM 3089</strain>
    </source>
</reference>
<feature type="transmembrane region" description="Helical" evidence="3">
    <location>
        <begin position="20"/>
        <end position="40"/>
    </location>
</feature>
<dbReference type="PANTHER" id="PTHR33392:SF6">
    <property type="entry name" value="POLYISOPRENYL-TEICHOIC ACID--PEPTIDOGLYCAN TEICHOIC ACID TRANSFERASE TAGU"/>
    <property type="match status" value="1"/>
</dbReference>
<keyword evidence="3" id="KW-1133">Transmembrane helix</keyword>
<dbReference type="RefSeq" id="WP_072831764.1">
    <property type="nucleotide sequence ID" value="NZ_FQXP01000006.1"/>
</dbReference>
<dbReference type="STRING" id="1121306.SAMN02745196_01883"/>
<dbReference type="OrthoDB" id="9782542at2"/>
<sequence>MSKRNSEKKNKNKKRKVALIVLSVFLVAILGVVFWAYSIFGSIKTKEISKNKVDLGISELPPEEANKDIINIALFGVDKRPGETVFRSDAIMVLTIDNLHNKIKMSSLMRDSYVETEKHGGIKLTEAYAYGGPEFAIKTINQTFNLNIQDYATVNFESMEDIVNELGGVEIDVTAEELPHLNGYASDQSYARDAEYTPLATPGKHILNGTQAVAYARIRYTASSDFGRTDRQRTVLAALANKILQSGTTKFPSIISKLAPFVETSMNSTQMLKIATSSFLSGTTSELVQQRFPTTQEVYPLELSIGECIGFDKKITQQQIHDFIYNDIIPVGNQLNVDNNTNLFTEEQPKTTTPNNTNNTTNTNTQNKSNNTTNNSNGTTTNNSAH</sequence>
<keyword evidence="3" id="KW-0812">Transmembrane</keyword>
<dbReference type="AlphaFoldDB" id="A0A1M5WU97"/>
<protein>
    <submittedName>
        <fullName evidence="5">Transcriptional attenuator, LytR family</fullName>
    </submittedName>
</protein>
<name>A0A1M5WU97_9CLOT</name>
<keyword evidence="6" id="KW-1185">Reference proteome</keyword>
<evidence type="ECO:0000313" key="6">
    <source>
        <dbReference type="Proteomes" id="UP000184526"/>
    </source>
</evidence>
<gene>
    <name evidence="5" type="ORF">SAMN02745196_01883</name>
</gene>
<keyword evidence="3" id="KW-0472">Membrane</keyword>
<evidence type="ECO:0000313" key="5">
    <source>
        <dbReference type="EMBL" id="SHH91225.1"/>
    </source>
</evidence>
<comment type="similarity">
    <text evidence="1">Belongs to the LytR/CpsA/Psr (LCP) family.</text>
</comment>
<dbReference type="Pfam" id="PF03816">
    <property type="entry name" value="LytR_cpsA_psr"/>
    <property type="match status" value="1"/>
</dbReference>
<dbReference type="EMBL" id="FQXP01000006">
    <property type="protein sequence ID" value="SHH91225.1"/>
    <property type="molecule type" value="Genomic_DNA"/>
</dbReference>
<feature type="compositionally biased region" description="Low complexity" evidence="2">
    <location>
        <begin position="350"/>
        <end position="386"/>
    </location>
</feature>
<dbReference type="InterPro" id="IPR050922">
    <property type="entry name" value="LytR/CpsA/Psr_CW_biosynth"/>
</dbReference>
<evidence type="ECO:0000256" key="3">
    <source>
        <dbReference type="SAM" id="Phobius"/>
    </source>
</evidence>
<dbReference type="InterPro" id="IPR004474">
    <property type="entry name" value="LytR_CpsA_psr"/>
</dbReference>
<dbReference type="NCBIfam" id="TIGR00350">
    <property type="entry name" value="lytR_cpsA_psr"/>
    <property type="match status" value="1"/>
</dbReference>
<dbReference type="PANTHER" id="PTHR33392">
    <property type="entry name" value="POLYISOPRENYL-TEICHOIC ACID--PEPTIDOGLYCAN TEICHOIC ACID TRANSFERASE TAGU"/>
    <property type="match status" value="1"/>
</dbReference>
<evidence type="ECO:0000259" key="4">
    <source>
        <dbReference type="Pfam" id="PF03816"/>
    </source>
</evidence>
<proteinExistence type="inferred from homology"/>